<sequence length="237" mass="26785">MIKSALILAGGLGSRLRPKTNDIPKALVEVNGTPIIVNQIKALQSKGISKIIIISGYLNEVLEGELEKLFEGVKFIHNKRFDETNNMYSAFLSKKELYGESFLLMNSDVFFDEVIIEDLLESVFSNGIAVEKGNYDNESMKIIVDENKVNSISKSIKEDKAYGTSIDVYKFSSEGSKEFFDASEEIIINQKDENSWTEVALDSIFDKVDFFPIDISGRWMEIDNLDDLKKAEGIFYE</sequence>
<protein>
    <recommendedName>
        <fullName evidence="3">Nucleotidyl transferase domain-containing protein</fullName>
    </recommendedName>
</protein>
<reference evidence="4 5" key="1">
    <citation type="submission" date="2021-03" db="EMBL/GenBank/DDBJ databases">
        <authorList>
            <person name="Gilmore M.S."/>
            <person name="Schwartzman J."/>
            <person name="Van Tyne D."/>
            <person name="Martin M."/>
            <person name="Earl A.M."/>
            <person name="Manson A.L."/>
            <person name="Straub T."/>
            <person name="Salamzade R."/>
            <person name="Saavedra J."/>
            <person name="Lebreton F."/>
            <person name="Prichula J."/>
            <person name="Schaufler K."/>
            <person name="Gaca A."/>
            <person name="Sgardioli B."/>
            <person name="Wagenaar J."/>
            <person name="Strong T."/>
        </authorList>
    </citation>
    <scope>NUCLEOTIDE SEQUENCE [LARGE SCALE GENOMIC DNA]</scope>
    <source>
        <strain evidence="4 5">665A</strain>
    </source>
</reference>
<name>A0ABV0ELC1_9ENTE</name>
<feature type="domain" description="Nucleotidyl transferase" evidence="3">
    <location>
        <begin position="5"/>
        <end position="117"/>
    </location>
</feature>
<dbReference type="SUPFAM" id="SSF53448">
    <property type="entry name" value="Nucleotide-diphospho-sugar transferases"/>
    <property type="match status" value="1"/>
</dbReference>
<evidence type="ECO:0000259" key="3">
    <source>
        <dbReference type="Pfam" id="PF00483"/>
    </source>
</evidence>
<keyword evidence="2" id="KW-0548">Nucleotidyltransferase</keyword>
<dbReference type="InterPro" id="IPR050065">
    <property type="entry name" value="GlmU-like"/>
</dbReference>
<organism evidence="4 5">
    <name type="scientific">Candidatus Enterococcus ferrettii</name>
    <dbReference type="NCBI Taxonomy" id="2815324"/>
    <lineage>
        <taxon>Bacteria</taxon>
        <taxon>Bacillati</taxon>
        <taxon>Bacillota</taxon>
        <taxon>Bacilli</taxon>
        <taxon>Lactobacillales</taxon>
        <taxon>Enterococcaceae</taxon>
        <taxon>Enterococcus</taxon>
    </lineage>
</organism>
<evidence type="ECO:0000256" key="2">
    <source>
        <dbReference type="ARBA" id="ARBA00022695"/>
    </source>
</evidence>
<evidence type="ECO:0000256" key="1">
    <source>
        <dbReference type="ARBA" id="ARBA00022679"/>
    </source>
</evidence>
<accession>A0ABV0ELC1</accession>
<dbReference type="Proteomes" id="UP000664357">
    <property type="component" value="Unassembled WGS sequence"/>
</dbReference>
<reference evidence="4 5" key="2">
    <citation type="submission" date="2024-02" db="EMBL/GenBank/DDBJ databases">
        <title>The Genome Sequence of Enterococcus sp. DIV0159.</title>
        <authorList>
            <person name="Earl A."/>
            <person name="Manson A."/>
            <person name="Gilmore M."/>
            <person name="Sanders J."/>
            <person name="Shea T."/>
            <person name="Howe W."/>
            <person name="Livny J."/>
            <person name="Cuomo C."/>
            <person name="Neafsey D."/>
            <person name="Birren B."/>
        </authorList>
    </citation>
    <scope>NUCLEOTIDE SEQUENCE [LARGE SCALE GENOMIC DNA]</scope>
    <source>
        <strain evidence="4 5">665A</strain>
    </source>
</reference>
<evidence type="ECO:0000313" key="4">
    <source>
        <dbReference type="EMBL" id="MEO1768378.1"/>
    </source>
</evidence>
<keyword evidence="5" id="KW-1185">Reference proteome</keyword>
<dbReference type="InterPro" id="IPR029044">
    <property type="entry name" value="Nucleotide-diphossugar_trans"/>
</dbReference>
<evidence type="ECO:0000313" key="5">
    <source>
        <dbReference type="Proteomes" id="UP000664357"/>
    </source>
</evidence>
<dbReference type="PANTHER" id="PTHR43584">
    <property type="entry name" value="NUCLEOTIDYL TRANSFERASE"/>
    <property type="match status" value="1"/>
</dbReference>
<comment type="caution">
    <text evidence="4">The sequence shown here is derived from an EMBL/GenBank/DDBJ whole genome shotgun (WGS) entry which is preliminary data.</text>
</comment>
<dbReference type="InterPro" id="IPR005835">
    <property type="entry name" value="NTP_transferase_dom"/>
</dbReference>
<dbReference type="CDD" id="cd02523">
    <property type="entry name" value="PC_cytidylyltransferase"/>
    <property type="match status" value="1"/>
</dbReference>
<dbReference type="Pfam" id="PF00483">
    <property type="entry name" value="NTP_transferase"/>
    <property type="match status" value="1"/>
</dbReference>
<dbReference type="RefSeq" id="WP_207704128.1">
    <property type="nucleotide sequence ID" value="NZ_JAFREL020000001.1"/>
</dbReference>
<keyword evidence="1" id="KW-0808">Transferase</keyword>
<dbReference type="Gene3D" id="3.90.550.10">
    <property type="entry name" value="Spore Coat Polysaccharide Biosynthesis Protein SpsA, Chain A"/>
    <property type="match status" value="1"/>
</dbReference>
<proteinExistence type="predicted"/>
<dbReference type="PANTHER" id="PTHR43584:SF8">
    <property type="entry name" value="N-ACETYLMURAMATE ALPHA-1-PHOSPHATE URIDYLYLTRANSFERASE"/>
    <property type="match status" value="1"/>
</dbReference>
<gene>
    <name evidence="4" type="ORF">JZO67_000289</name>
</gene>
<dbReference type="EMBL" id="JAFREL020000001">
    <property type="protein sequence ID" value="MEO1768378.1"/>
    <property type="molecule type" value="Genomic_DNA"/>
</dbReference>